<dbReference type="GO" id="GO:0010468">
    <property type="term" value="P:regulation of gene expression"/>
    <property type="evidence" value="ECO:0007669"/>
    <property type="project" value="InterPro"/>
</dbReference>
<reference evidence="3" key="1">
    <citation type="submission" date="2023-10" db="EMBL/GenBank/DDBJ databases">
        <title>Chromosome-level genome of the transformable northern wattle, Acacia crassicarpa.</title>
        <authorList>
            <person name="Massaro I."/>
            <person name="Sinha N.R."/>
            <person name="Poethig S."/>
            <person name="Leichty A.R."/>
        </authorList>
    </citation>
    <scope>NUCLEOTIDE SEQUENCE</scope>
    <source>
        <strain evidence="3">Acra3RX</strain>
        <tissue evidence="3">Leaf</tissue>
    </source>
</reference>
<dbReference type="PANTHER" id="PTHR14379">
    <property type="entry name" value="LIMKAIN B LKAP"/>
    <property type="match status" value="1"/>
</dbReference>
<feature type="compositionally biased region" description="Basic and acidic residues" evidence="1">
    <location>
        <begin position="690"/>
        <end position="701"/>
    </location>
</feature>
<protein>
    <recommendedName>
        <fullName evidence="2">HTH OST-type domain-containing protein</fullName>
    </recommendedName>
</protein>
<dbReference type="GO" id="GO:0005777">
    <property type="term" value="C:peroxisome"/>
    <property type="evidence" value="ECO:0007669"/>
    <property type="project" value="InterPro"/>
</dbReference>
<dbReference type="PROSITE" id="PS51644">
    <property type="entry name" value="HTH_OST"/>
    <property type="match status" value="2"/>
</dbReference>
<proteinExistence type="predicted"/>
<feature type="compositionally biased region" description="Polar residues" evidence="1">
    <location>
        <begin position="555"/>
        <end position="567"/>
    </location>
</feature>
<feature type="compositionally biased region" description="Polar residues" evidence="1">
    <location>
        <begin position="883"/>
        <end position="895"/>
    </location>
</feature>
<comment type="caution">
    <text evidence="3">The sequence shown here is derived from an EMBL/GenBank/DDBJ whole genome shotgun (WGS) entry which is preliminary data.</text>
</comment>
<gene>
    <name evidence="3" type="ORF">QN277_025938</name>
</gene>
<organism evidence="3 4">
    <name type="scientific">Acacia crassicarpa</name>
    <name type="common">northern wattle</name>
    <dbReference type="NCBI Taxonomy" id="499986"/>
    <lineage>
        <taxon>Eukaryota</taxon>
        <taxon>Viridiplantae</taxon>
        <taxon>Streptophyta</taxon>
        <taxon>Embryophyta</taxon>
        <taxon>Tracheophyta</taxon>
        <taxon>Spermatophyta</taxon>
        <taxon>Magnoliopsida</taxon>
        <taxon>eudicotyledons</taxon>
        <taxon>Gunneridae</taxon>
        <taxon>Pentapetalae</taxon>
        <taxon>rosids</taxon>
        <taxon>fabids</taxon>
        <taxon>Fabales</taxon>
        <taxon>Fabaceae</taxon>
        <taxon>Caesalpinioideae</taxon>
        <taxon>mimosoid clade</taxon>
        <taxon>Acacieae</taxon>
        <taxon>Acacia</taxon>
    </lineage>
</organism>
<dbReference type="PANTHER" id="PTHR14379:SF6">
    <property type="entry name" value="EMB|CAB71880.1"/>
    <property type="match status" value="1"/>
</dbReference>
<dbReference type="Pfam" id="PF12872">
    <property type="entry name" value="OST-HTH"/>
    <property type="match status" value="2"/>
</dbReference>
<name>A0AAE1J6V8_9FABA</name>
<feature type="domain" description="HTH OST-type" evidence="2">
    <location>
        <begin position="257"/>
        <end position="329"/>
    </location>
</feature>
<accession>A0AAE1J6V8</accession>
<evidence type="ECO:0000313" key="4">
    <source>
        <dbReference type="Proteomes" id="UP001293593"/>
    </source>
</evidence>
<dbReference type="CDD" id="cd10910">
    <property type="entry name" value="PIN_limkain_b1_N_like"/>
    <property type="match status" value="1"/>
</dbReference>
<dbReference type="Pfam" id="PF01936">
    <property type="entry name" value="NYN"/>
    <property type="match status" value="1"/>
</dbReference>
<dbReference type="GO" id="GO:0004540">
    <property type="term" value="F:RNA nuclease activity"/>
    <property type="evidence" value="ECO:0007669"/>
    <property type="project" value="InterPro"/>
</dbReference>
<dbReference type="AlphaFoldDB" id="A0AAE1J6V8"/>
<feature type="region of interest" description="Disordered" evidence="1">
    <location>
        <begin position="690"/>
        <end position="720"/>
    </location>
</feature>
<dbReference type="Gene3D" id="3.40.50.1010">
    <property type="entry name" value="5'-nuclease"/>
    <property type="match status" value="1"/>
</dbReference>
<dbReference type="InterPro" id="IPR041966">
    <property type="entry name" value="LOTUS-like"/>
</dbReference>
<feature type="region of interest" description="Disordered" evidence="1">
    <location>
        <begin position="555"/>
        <end position="580"/>
    </location>
</feature>
<dbReference type="InterPro" id="IPR024768">
    <property type="entry name" value="Marf1"/>
</dbReference>
<keyword evidence="4" id="KW-1185">Reference proteome</keyword>
<sequence length="980" mass="110777">MVRRVLSKNIFIFSSISCSLSSVRPLIFQICHFPSSLNSSSLLRRHYHESRNIPVSVWWDFENCHPPSDANVFRIHHFIKEAVRAKGIMGPLKIRAFGDVYQLPRAHQEALASTGIKIIHVPKGGKNSADKSLLIDLMFWVSQNPPPAHLFLISGDKDFAEVLHRLRMNNYNILIAGIETSYLLCNVATIVWHWNSLLRGDSLDGKHFNHPPDGLYGSWCDHHDATVEDDFLDGKQFTRSQTQEFPKPTSGWNVRPIPKEVVRQLYQILKLYPNGISLSLLPTLLERAGIYLDEDYYGYKRFSLFLSSVACVCLQYHPDRGLVAHYVPKEYPEPIESSFVPSTELVENEELNHVATSTELDDTSEKLNADDKYAEPAKKEPLTFLGWIKSWWPFRKKVGNTHNLTAHGNEMVSNAKEPELSNLKRRVSHSEELQSLKQRQMASQFKEPELSELGQMVNHYGEPAIFSCSSFWKEVECFVFSSKGTILVSHSRSRKDMTLSFKKYGPHVLHSLSENDLLLLVDLLISEKKWLEERPSQTFPFCAIPSRTTRSNLQKSSEFEVDQNQSIPHAGVSSPATRKRHTKKSRIDILADVKKLVRELLREFPDGCNMGLIPTRFQEKYGYPLDLGRLDYSKLSLLIQSLPGVKTEYSHFFPANYGLRISGKETSTLKTQQTQPSDVVYHYSENEFYDSHSEDDRKDSPWEELGPVSVSNSNESDLELEPSEKAIELKTAVNPNYEPDFSEDDYSELGGGDNSCLTQSEYDHVFPANHGTRDSGKETSILKTQETDLNDVVCRYSEDEFYDSSSEDDRKDPPWEESGPVSVSNPDESDLESKPGQEALELKTAIDPDYEPDLSDDDSSDSGGDHSCLTQSEGEGEPKLNGEDSSLQNLDSIYGSQEGEDSVNQKKANTEGIGPADGLNAPWISTPATSSGIHLGSYKEKHKHKKNSSFDDEPVSHQNKELIEGILRCLKRADDVKMPN</sequence>
<dbReference type="EMBL" id="JAWXYG010000008">
    <property type="protein sequence ID" value="KAK4264810.1"/>
    <property type="molecule type" value="Genomic_DNA"/>
</dbReference>
<feature type="region of interest" description="Disordered" evidence="1">
    <location>
        <begin position="767"/>
        <end position="957"/>
    </location>
</feature>
<feature type="compositionally biased region" description="Basic and acidic residues" evidence="1">
    <location>
        <begin position="831"/>
        <end position="846"/>
    </location>
</feature>
<feature type="domain" description="HTH OST-type" evidence="2">
    <location>
        <begin position="589"/>
        <end position="663"/>
    </location>
</feature>
<evidence type="ECO:0000256" key="1">
    <source>
        <dbReference type="SAM" id="MobiDB-lite"/>
    </source>
</evidence>
<feature type="compositionally biased region" description="Acidic residues" evidence="1">
    <location>
        <begin position="848"/>
        <end position="860"/>
    </location>
</feature>
<dbReference type="CDD" id="cd08824">
    <property type="entry name" value="LOTUS"/>
    <property type="match status" value="1"/>
</dbReference>
<dbReference type="InterPro" id="IPR025605">
    <property type="entry name" value="OST-HTH/LOTUS_dom"/>
</dbReference>
<evidence type="ECO:0000313" key="3">
    <source>
        <dbReference type="EMBL" id="KAK4264810.1"/>
    </source>
</evidence>
<dbReference type="Proteomes" id="UP001293593">
    <property type="component" value="Unassembled WGS sequence"/>
</dbReference>
<feature type="region of interest" description="Disordered" evidence="1">
    <location>
        <begin position="734"/>
        <end position="755"/>
    </location>
</feature>
<evidence type="ECO:0000259" key="2">
    <source>
        <dbReference type="PROSITE" id="PS51644"/>
    </source>
</evidence>
<dbReference type="Gene3D" id="3.30.420.610">
    <property type="entry name" value="LOTUS domain-like"/>
    <property type="match status" value="1"/>
</dbReference>
<dbReference type="InterPro" id="IPR021139">
    <property type="entry name" value="NYN"/>
</dbReference>